<evidence type="ECO:0000313" key="1">
    <source>
        <dbReference type="EMBL" id="MBW95259.1"/>
    </source>
</evidence>
<sequence length="38" mass="4094">MALGMAFSAQCSLVAFHWHTFFLPSSMYLAAKVLVGGC</sequence>
<protein>
    <submittedName>
        <fullName evidence="1">Uricase Urate oxidase</fullName>
    </submittedName>
</protein>
<dbReference type="EMBL" id="GGEC01014776">
    <property type="protein sequence ID" value="MBW95259.1"/>
    <property type="molecule type" value="Transcribed_RNA"/>
</dbReference>
<organism evidence="1">
    <name type="scientific">Rhizophora mucronata</name>
    <name type="common">Asiatic mangrove</name>
    <dbReference type="NCBI Taxonomy" id="61149"/>
    <lineage>
        <taxon>Eukaryota</taxon>
        <taxon>Viridiplantae</taxon>
        <taxon>Streptophyta</taxon>
        <taxon>Embryophyta</taxon>
        <taxon>Tracheophyta</taxon>
        <taxon>Spermatophyta</taxon>
        <taxon>Magnoliopsida</taxon>
        <taxon>eudicotyledons</taxon>
        <taxon>Gunneridae</taxon>
        <taxon>Pentapetalae</taxon>
        <taxon>rosids</taxon>
        <taxon>fabids</taxon>
        <taxon>Malpighiales</taxon>
        <taxon>Rhizophoraceae</taxon>
        <taxon>Rhizophora</taxon>
    </lineage>
</organism>
<reference evidence="1" key="1">
    <citation type="submission" date="2018-02" db="EMBL/GenBank/DDBJ databases">
        <title>Rhizophora mucronata_Transcriptome.</title>
        <authorList>
            <person name="Meera S.P."/>
            <person name="Sreeshan A."/>
            <person name="Augustine A."/>
        </authorList>
    </citation>
    <scope>NUCLEOTIDE SEQUENCE</scope>
    <source>
        <tissue evidence="1">Leaf</tissue>
    </source>
</reference>
<dbReference type="AlphaFoldDB" id="A0A2P2JP76"/>
<proteinExistence type="predicted"/>
<name>A0A2P2JP76_RHIMU</name>
<accession>A0A2P2JP76</accession>